<evidence type="ECO:0000313" key="3">
    <source>
        <dbReference type="Proteomes" id="UP000067626"/>
    </source>
</evidence>
<dbReference type="GO" id="GO:0030170">
    <property type="term" value="F:pyridoxal phosphate binding"/>
    <property type="evidence" value="ECO:0007669"/>
    <property type="project" value="InterPro"/>
</dbReference>
<dbReference type="GO" id="GO:0003824">
    <property type="term" value="F:catalytic activity"/>
    <property type="evidence" value="ECO:0007669"/>
    <property type="project" value="InterPro"/>
</dbReference>
<dbReference type="GO" id="GO:0030151">
    <property type="term" value="F:molybdenum ion binding"/>
    <property type="evidence" value="ECO:0007669"/>
    <property type="project" value="InterPro"/>
</dbReference>
<dbReference type="Pfam" id="PF03473">
    <property type="entry name" value="MOSC"/>
    <property type="match status" value="1"/>
</dbReference>
<keyword evidence="3" id="KW-1185">Reference proteome</keyword>
<organism evidence="2 3">
    <name type="scientific">Chondromyces crocatus</name>
    <dbReference type="NCBI Taxonomy" id="52"/>
    <lineage>
        <taxon>Bacteria</taxon>
        <taxon>Pseudomonadati</taxon>
        <taxon>Myxococcota</taxon>
        <taxon>Polyangia</taxon>
        <taxon>Polyangiales</taxon>
        <taxon>Polyangiaceae</taxon>
        <taxon>Chondromyces</taxon>
    </lineage>
</organism>
<dbReference type="EMBL" id="CP012159">
    <property type="protein sequence ID" value="AKT35958.1"/>
    <property type="molecule type" value="Genomic_DNA"/>
</dbReference>
<dbReference type="Proteomes" id="UP000067626">
    <property type="component" value="Chromosome"/>
</dbReference>
<gene>
    <name evidence="2" type="ORF">CMC5_000700</name>
</gene>
<protein>
    <recommendedName>
        <fullName evidence="1">MOSC domain-containing protein</fullName>
    </recommendedName>
</protein>
<dbReference type="SUPFAM" id="SSF50800">
    <property type="entry name" value="PK beta-barrel domain-like"/>
    <property type="match status" value="1"/>
</dbReference>
<dbReference type="RefSeq" id="WP_063796189.1">
    <property type="nucleotide sequence ID" value="NZ_CP012159.1"/>
</dbReference>
<dbReference type="AlphaFoldDB" id="A0A0K1E5V5"/>
<dbReference type="InterPro" id="IPR005303">
    <property type="entry name" value="MOCOS_middle"/>
</dbReference>
<dbReference type="SUPFAM" id="SSF141673">
    <property type="entry name" value="MOSC N-terminal domain-like"/>
    <property type="match status" value="1"/>
</dbReference>
<accession>A0A0K1E5V5</accession>
<dbReference type="PANTHER" id="PTHR14237:SF19">
    <property type="entry name" value="MITOCHONDRIAL AMIDOXIME REDUCING COMPONENT 1"/>
    <property type="match status" value="1"/>
</dbReference>
<dbReference type="PROSITE" id="PS51340">
    <property type="entry name" value="MOSC"/>
    <property type="match status" value="1"/>
</dbReference>
<proteinExistence type="predicted"/>
<dbReference type="InterPro" id="IPR005302">
    <property type="entry name" value="MoCF_Sase_C"/>
</dbReference>
<sequence>MDEVRISGLHIYPLKSGRGLAVAEAEVGDRGFVDDRRFMVVDERGRLMSQREQPRMALIEVTIRGEGLVLSAPGVGGVEVSLRPREGVPRRVQVWADDCDAIAVSPEADAWLQRHLGVSCALVYMPDASFRAVDPDHSAPGDQVSFADGFPFLLASRASLEDLNARLAQGGATPVSMDRFRPNLVVEGCAPYAEDRWRELEIGGVLFEVTKPCARCVMVTVDPARGVTGREPLATLATYRKHDGEVMFGQNLVHRRRGVIRVGDRVRLLDARDTGRA</sequence>
<dbReference type="PATRIC" id="fig|52.7.peg.75"/>
<dbReference type="KEGG" id="ccro:CMC5_000700"/>
<dbReference type="PANTHER" id="PTHR14237">
    <property type="entry name" value="MOLYBDOPTERIN COFACTOR SULFURASE MOSC"/>
    <property type="match status" value="1"/>
</dbReference>
<evidence type="ECO:0000313" key="2">
    <source>
        <dbReference type="EMBL" id="AKT35958.1"/>
    </source>
</evidence>
<dbReference type="STRING" id="52.CMC5_000700"/>
<name>A0A0K1E5V5_CHOCO</name>
<reference evidence="2 3" key="1">
    <citation type="submission" date="2015-07" db="EMBL/GenBank/DDBJ databases">
        <title>Genome analysis of myxobacterium Chondromyces crocatus Cm c5 reveals a high potential for natural compound synthesis and the genetic basis for the loss of fruiting body formation.</title>
        <authorList>
            <person name="Zaburannyi N."/>
            <person name="Bunk B."/>
            <person name="Maier J."/>
            <person name="Overmann J."/>
            <person name="Mueller R."/>
        </authorList>
    </citation>
    <scope>NUCLEOTIDE SEQUENCE [LARGE SCALE GENOMIC DNA]</scope>
    <source>
        <strain evidence="2 3">Cm c5</strain>
    </source>
</reference>
<dbReference type="InterPro" id="IPR011037">
    <property type="entry name" value="Pyrv_Knase-like_insert_dom_sf"/>
</dbReference>
<feature type="domain" description="MOSC" evidence="1">
    <location>
        <begin position="125"/>
        <end position="269"/>
    </location>
</feature>
<dbReference type="Pfam" id="PF03476">
    <property type="entry name" value="MOSC_N"/>
    <property type="match status" value="1"/>
</dbReference>
<evidence type="ECO:0000259" key="1">
    <source>
        <dbReference type="PROSITE" id="PS51340"/>
    </source>
</evidence>